<dbReference type="Proteomes" id="UP000006729">
    <property type="component" value="Chromosome 17"/>
</dbReference>
<dbReference type="EMBL" id="CM009306">
    <property type="protein sequence ID" value="PNS96980.1"/>
    <property type="molecule type" value="Genomic_DNA"/>
</dbReference>
<dbReference type="InParanoid" id="A0A2K1X883"/>
<evidence type="ECO:0000313" key="2">
    <source>
        <dbReference type="Proteomes" id="UP000006729"/>
    </source>
</evidence>
<proteinExistence type="predicted"/>
<sequence>MLVVFFLSSLKKIVEQMHQTMCKRKISKLLFCCLMLSQLLHQYVISLDFTQTGCLRSYVHGVGSILAITVRLEHDNKIMVTIRSTIIVKYRAFP</sequence>
<reference evidence="1 2" key="1">
    <citation type="journal article" date="2006" name="Science">
        <title>The genome of black cottonwood, Populus trichocarpa (Torr. &amp; Gray).</title>
        <authorList>
            <person name="Tuskan G.A."/>
            <person name="Difazio S."/>
            <person name="Jansson S."/>
            <person name="Bohlmann J."/>
            <person name="Grigoriev I."/>
            <person name="Hellsten U."/>
            <person name="Putnam N."/>
            <person name="Ralph S."/>
            <person name="Rombauts S."/>
            <person name="Salamov A."/>
            <person name="Schein J."/>
            <person name="Sterck L."/>
            <person name="Aerts A."/>
            <person name="Bhalerao R.R."/>
            <person name="Bhalerao R.P."/>
            <person name="Blaudez D."/>
            <person name="Boerjan W."/>
            <person name="Brun A."/>
            <person name="Brunner A."/>
            <person name="Busov V."/>
            <person name="Campbell M."/>
            <person name="Carlson J."/>
            <person name="Chalot M."/>
            <person name="Chapman J."/>
            <person name="Chen G.L."/>
            <person name="Cooper D."/>
            <person name="Coutinho P.M."/>
            <person name="Couturier J."/>
            <person name="Covert S."/>
            <person name="Cronk Q."/>
            <person name="Cunningham R."/>
            <person name="Davis J."/>
            <person name="Degroeve S."/>
            <person name="Dejardin A."/>
            <person name="Depamphilis C."/>
            <person name="Detter J."/>
            <person name="Dirks B."/>
            <person name="Dubchak I."/>
            <person name="Duplessis S."/>
            <person name="Ehlting J."/>
            <person name="Ellis B."/>
            <person name="Gendler K."/>
            <person name="Goodstein D."/>
            <person name="Gribskov M."/>
            <person name="Grimwood J."/>
            <person name="Groover A."/>
            <person name="Gunter L."/>
            <person name="Hamberger B."/>
            <person name="Heinze B."/>
            <person name="Helariutta Y."/>
            <person name="Henrissat B."/>
            <person name="Holligan D."/>
            <person name="Holt R."/>
            <person name="Huang W."/>
            <person name="Islam-Faridi N."/>
            <person name="Jones S."/>
            <person name="Jones-Rhoades M."/>
            <person name="Jorgensen R."/>
            <person name="Joshi C."/>
            <person name="Kangasjarvi J."/>
            <person name="Karlsson J."/>
            <person name="Kelleher C."/>
            <person name="Kirkpatrick R."/>
            <person name="Kirst M."/>
            <person name="Kohler A."/>
            <person name="Kalluri U."/>
            <person name="Larimer F."/>
            <person name="Leebens-Mack J."/>
            <person name="Leple J.C."/>
            <person name="Locascio P."/>
            <person name="Lou Y."/>
            <person name="Lucas S."/>
            <person name="Martin F."/>
            <person name="Montanini B."/>
            <person name="Napoli C."/>
            <person name="Nelson D.R."/>
            <person name="Nelson C."/>
            <person name="Nieminen K."/>
            <person name="Nilsson O."/>
            <person name="Pereda V."/>
            <person name="Peter G."/>
            <person name="Philippe R."/>
            <person name="Pilate G."/>
            <person name="Poliakov A."/>
            <person name="Razumovskaya J."/>
            <person name="Richardson P."/>
            <person name="Rinaldi C."/>
            <person name="Ritland K."/>
            <person name="Rouze P."/>
            <person name="Ryaboy D."/>
            <person name="Schmutz J."/>
            <person name="Schrader J."/>
            <person name="Segerman B."/>
            <person name="Shin H."/>
            <person name="Siddiqui A."/>
            <person name="Sterky F."/>
            <person name="Terry A."/>
            <person name="Tsai C.J."/>
            <person name="Uberbacher E."/>
            <person name="Unneberg P."/>
            <person name="Vahala J."/>
            <person name="Wall K."/>
            <person name="Wessler S."/>
            <person name="Yang G."/>
            <person name="Yin T."/>
            <person name="Douglas C."/>
            <person name="Marra M."/>
            <person name="Sandberg G."/>
            <person name="Van de Peer Y."/>
            <person name="Rokhsar D."/>
        </authorList>
    </citation>
    <scope>NUCLEOTIDE SEQUENCE [LARGE SCALE GENOMIC DNA]</scope>
    <source>
        <strain evidence="2">cv. Nisqually</strain>
    </source>
</reference>
<protein>
    <submittedName>
        <fullName evidence="1">Uncharacterized protein</fullName>
    </submittedName>
</protein>
<name>A0A2K1X883_POPTR</name>
<gene>
    <name evidence="1" type="ORF">POPTR_017G151000</name>
</gene>
<evidence type="ECO:0000313" key="1">
    <source>
        <dbReference type="EMBL" id="PNS96980.1"/>
    </source>
</evidence>
<organism evidence="1 2">
    <name type="scientific">Populus trichocarpa</name>
    <name type="common">Western balsam poplar</name>
    <name type="synonym">Populus balsamifera subsp. trichocarpa</name>
    <dbReference type="NCBI Taxonomy" id="3694"/>
    <lineage>
        <taxon>Eukaryota</taxon>
        <taxon>Viridiplantae</taxon>
        <taxon>Streptophyta</taxon>
        <taxon>Embryophyta</taxon>
        <taxon>Tracheophyta</taxon>
        <taxon>Spermatophyta</taxon>
        <taxon>Magnoliopsida</taxon>
        <taxon>eudicotyledons</taxon>
        <taxon>Gunneridae</taxon>
        <taxon>Pentapetalae</taxon>
        <taxon>rosids</taxon>
        <taxon>fabids</taxon>
        <taxon>Malpighiales</taxon>
        <taxon>Salicaceae</taxon>
        <taxon>Saliceae</taxon>
        <taxon>Populus</taxon>
    </lineage>
</organism>
<keyword evidence="2" id="KW-1185">Reference proteome</keyword>
<accession>A0A2K1X883</accession>
<dbReference type="AlphaFoldDB" id="A0A2K1X883"/>